<dbReference type="InterPro" id="IPR001610">
    <property type="entry name" value="PAC"/>
</dbReference>
<evidence type="ECO:0000256" key="1">
    <source>
        <dbReference type="ARBA" id="ARBA00051114"/>
    </source>
</evidence>
<reference evidence="6 7" key="1">
    <citation type="journal article" date="2018" name="Sci. Adv.">
        <title>Multi-heme cytochromes provide a pathway for survival in energy-limited environments.</title>
        <authorList>
            <person name="Deng X."/>
            <person name="Dohmae N."/>
            <person name="Nealson K.H."/>
            <person name="Hashimoto K."/>
            <person name="Okamoto A."/>
        </authorList>
    </citation>
    <scope>NUCLEOTIDE SEQUENCE [LARGE SCALE GENOMIC DNA]</scope>
    <source>
        <strain evidence="6 7">IS5</strain>
    </source>
</reference>
<dbReference type="PROSITE" id="PS50113">
    <property type="entry name" value="PAC"/>
    <property type="match status" value="1"/>
</dbReference>
<dbReference type="SUPFAM" id="SSF55073">
    <property type="entry name" value="Nucleotide cyclase"/>
    <property type="match status" value="1"/>
</dbReference>
<dbReference type="InterPro" id="IPR000700">
    <property type="entry name" value="PAS-assoc_C"/>
</dbReference>
<dbReference type="GO" id="GO:0071732">
    <property type="term" value="P:cellular response to nitric oxide"/>
    <property type="evidence" value="ECO:0007669"/>
    <property type="project" value="UniProtKB-ARBA"/>
</dbReference>
<organism evidence="6 7">
    <name type="scientific">Desulfovibrio ferrophilus</name>
    <dbReference type="NCBI Taxonomy" id="241368"/>
    <lineage>
        <taxon>Bacteria</taxon>
        <taxon>Pseudomonadati</taxon>
        <taxon>Thermodesulfobacteriota</taxon>
        <taxon>Desulfovibrionia</taxon>
        <taxon>Desulfovibrionales</taxon>
        <taxon>Desulfovibrionaceae</taxon>
        <taxon>Desulfovibrio</taxon>
    </lineage>
</organism>
<dbReference type="FunFam" id="3.20.20.450:FF:000001">
    <property type="entry name" value="Cyclic di-GMP phosphodiesterase yahA"/>
    <property type="match status" value="1"/>
</dbReference>
<dbReference type="KEGG" id="dfl:DFE_0441"/>
<dbReference type="SMART" id="SM00267">
    <property type="entry name" value="GGDEF"/>
    <property type="match status" value="1"/>
</dbReference>
<dbReference type="InterPro" id="IPR052155">
    <property type="entry name" value="Biofilm_reg_signaling"/>
</dbReference>
<dbReference type="GO" id="GO:0071111">
    <property type="term" value="F:cyclic-guanylate-specific phosphodiesterase activity"/>
    <property type="evidence" value="ECO:0007669"/>
    <property type="project" value="UniProtKB-EC"/>
</dbReference>
<dbReference type="PROSITE" id="PS50883">
    <property type="entry name" value="EAL"/>
    <property type="match status" value="1"/>
</dbReference>
<dbReference type="InterPro" id="IPR013655">
    <property type="entry name" value="PAS_fold_3"/>
</dbReference>
<dbReference type="PROSITE" id="PS50887">
    <property type="entry name" value="GGDEF"/>
    <property type="match status" value="1"/>
</dbReference>
<dbReference type="AlphaFoldDB" id="A0A2Z6AVA9"/>
<dbReference type="PANTHER" id="PTHR44757:SF2">
    <property type="entry name" value="BIOFILM ARCHITECTURE MAINTENANCE PROTEIN MBAA"/>
    <property type="match status" value="1"/>
</dbReference>
<dbReference type="InterPro" id="IPR001633">
    <property type="entry name" value="EAL_dom"/>
</dbReference>
<dbReference type="InterPro" id="IPR043128">
    <property type="entry name" value="Rev_trsase/Diguanyl_cyclase"/>
</dbReference>
<dbReference type="CDD" id="cd00130">
    <property type="entry name" value="PAS"/>
    <property type="match status" value="1"/>
</dbReference>
<dbReference type="NCBIfam" id="TIGR00229">
    <property type="entry name" value="sensory_box"/>
    <property type="match status" value="1"/>
</dbReference>
<evidence type="ECO:0000259" key="3">
    <source>
        <dbReference type="PROSITE" id="PS50113"/>
    </source>
</evidence>
<dbReference type="InterPro" id="IPR000014">
    <property type="entry name" value="PAS"/>
</dbReference>
<name>A0A2Z6AVA9_9BACT</name>
<dbReference type="Gene3D" id="3.30.70.270">
    <property type="match status" value="1"/>
</dbReference>
<feature type="domain" description="EAL" evidence="4">
    <location>
        <begin position="501"/>
        <end position="757"/>
    </location>
</feature>
<dbReference type="SMART" id="SM00052">
    <property type="entry name" value="EAL"/>
    <property type="match status" value="1"/>
</dbReference>
<evidence type="ECO:0000313" key="6">
    <source>
        <dbReference type="EMBL" id="BBD07167.1"/>
    </source>
</evidence>
<evidence type="ECO:0000259" key="2">
    <source>
        <dbReference type="PROSITE" id="PS50112"/>
    </source>
</evidence>
<evidence type="ECO:0000313" key="7">
    <source>
        <dbReference type="Proteomes" id="UP000269883"/>
    </source>
</evidence>
<evidence type="ECO:0000259" key="4">
    <source>
        <dbReference type="PROSITE" id="PS50883"/>
    </source>
</evidence>
<dbReference type="RefSeq" id="WP_172961590.1">
    <property type="nucleotide sequence ID" value="NZ_AP017378.1"/>
</dbReference>
<keyword evidence="7" id="KW-1185">Reference proteome</keyword>
<dbReference type="CDD" id="cd01948">
    <property type="entry name" value="EAL"/>
    <property type="match status" value="1"/>
</dbReference>
<gene>
    <name evidence="6" type="ORF">DFE_0441</name>
</gene>
<feature type="domain" description="PAS" evidence="2">
    <location>
        <begin position="200"/>
        <end position="252"/>
    </location>
</feature>
<dbReference type="PROSITE" id="PS50112">
    <property type="entry name" value="PAS"/>
    <property type="match status" value="1"/>
</dbReference>
<dbReference type="InterPro" id="IPR029787">
    <property type="entry name" value="Nucleotide_cyclase"/>
</dbReference>
<dbReference type="CDD" id="cd01949">
    <property type="entry name" value="GGDEF"/>
    <property type="match status" value="1"/>
</dbReference>
<dbReference type="NCBIfam" id="TIGR00254">
    <property type="entry name" value="GGDEF"/>
    <property type="match status" value="1"/>
</dbReference>
<dbReference type="Gene3D" id="3.20.20.450">
    <property type="entry name" value="EAL domain"/>
    <property type="match status" value="1"/>
</dbReference>
<dbReference type="InterPro" id="IPR000160">
    <property type="entry name" value="GGDEF_dom"/>
</dbReference>
<dbReference type="Pfam" id="PF08447">
    <property type="entry name" value="PAS_3"/>
    <property type="match status" value="1"/>
</dbReference>
<comment type="catalytic activity">
    <reaction evidence="1">
        <text>3',3'-c-di-GMP + H2O = 5'-phosphoguanylyl(3'-&gt;5')guanosine + H(+)</text>
        <dbReference type="Rhea" id="RHEA:24902"/>
        <dbReference type="ChEBI" id="CHEBI:15377"/>
        <dbReference type="ChEBI" id="CHEBI:15378"/>
        <dbReference type="ChEBI" id="CHEBI:58754"/>
        <dbReference type="ChEBI" id="CHEBI:58805"/>
        <dbReference type="EC" id="3.1.4.52"/>
    </reaction>
    <physiologicalReaction direction="left-to-right" evidence="1">
        <dbReference type="Rhea" id="RHEA:24903"/>
    </physiologicalReaction>
</comment>
<feature type="domain" description="PAC" evidence="3">
    <location>
        <begin position="274"/>
        <end position="326"/>
    </location>
</feature>
<dbReference type="SMART" id="SM00086">
    <property type="entry name" value="PAC"/>
    <property type="match status" value="1"/>
</dbReference>
<sequence>MPTDTSYLASVLSRLGYCSDTFASLPLMSLDDLFETSCDIVGSVLDCDLVLMHFDDKECLSKTYVKRFDPAPLADPSVDGDIAEHLSNRLRAHSRVDLDVESIVQAVAAVPTTHTDGGRIRGAPLNVCSDDGRRHTGFILASPRTLKIDEATFDMLLEIMSGLVAGAVSKCLTTVGLLRANRQLASEITERTKAEQAAQESEDLRHIVAEHNLDWVYWKDHLGKVLYVNPACETISGMTPQQFLNAPEAFEMCIHCDDITNWRQYNKHTPTGCHAVDFRIFRPDGHMRWVCQTNCTIRDKDGQDLGIRCSLQDITDRKIREMRHEAESLHDPLTGLANRTLCLNRIAHSIQRAKRNENYHYAVIFIDLDRFKVINDCLGHATGDIVLSEVAQRLLRCIRGVDTAARIGGDEFMLLLEDLESPRQAIQIVKRVRDIMREPFRLSTREVTVTASLGIVLSPCTCEHPEDLMRNSNIAMHHAKNKGRNRFKVFTPKMFERTIRRMSLENDMRRAIFREEYFLEFQPIVTLHDSRLTGFEALVRWKHPDRGLVGPAEFIPMAEESGLIIDLGHWVLEEACRTMVAWQKTHPAARNLTMSVNISGKQFSQSDLVDCIKGVLKKTGMPARNLKLEITETMIMQDAKSSIEKLNRLRKLGITFSIDDFGTGYSSMSYLQQFPIESLKIDFSFIRNMKTSQENVEIVKIIIQLAHSLGLDVVAEGVESEWHQATLAKLRCEFGQGFYFAQPLSAYRAEQAICAPQQALAAHSIAQPPLLPVPAARCDLRGPQSPKQV</sequence>
<feature type="domain" description="GGDEF" evidence="5">
    <location>
        <begin position="359"/>
        <end position="492"/>
    </location>
</feature>
<dbReference type="FunFam" id="3.30.70.270:FF:000001">
    <property type="entry name" value="Diguanylate cyclase domain protein"/>
    <property type="match status" value="1"/>
</dbReference>
<dbReference type="Pfam" id="PF00563">
    <property type="entry name" value="EAL"/>
    <property type="match status" value="1"/>
</dbReference>
<dbReference type="EMBL" id="AP017378">
    <property type="protein sequence ID" value="BBD07167.1"/>
    <property type="molecule type" value="Genomic_DNA"/>
</dbReference>
<proteinExistence type="predicted"/>
<dbReference type="PANTHER" id="PTHR44757">
    <property type="entry name" value="DIGUANYLATE CYCLASE DGCP"/>
    <property type="match status" value="1"/>
</dbReference>
<dbReference type="Pfam" id="PF00990">
    <property type="entry name" value="GGDEF"/>
    <property type="match status" value="1"/>
</dbReference>
<dbReference type="SUPFAM" id="SSF55785">
    <property type="entry name" value="PYP-like sensor domain (PAS domain)"/>
    <property type="match status" value="1"/>
</dbReference>
<accession>A0A2Z6AVA9</accession>
<protein>
    <submittedName>
        <fullName evidence="6">Diguanylate cyclase/phosphodiesterase with PAS/PAC sensor(S)</fullName>
    </submittedName>
</protein>
<evidence type="ECO:0000259" key="5">
    <source>
        <dbReference type="PROSITE" id="PS50887"/>
    </source>
</evidence>
<dbReference type="InterPro" id="IPR035919">
    <property type="entry name" value="EAL_sf"/>
</dbReference>
<dbReference type="SUPFAM" id="SSF141868">
    <property type="entry name" value="EAL domain-like"/>
    <property type="match status" value="1"/>
</dbReference>
<dbReference type="InterPro" id="IPR035965">
    <property type="entry name" value="PAS-like_dom_sf"/>
</dbReference>
<dbReference type="Proteomes" id="UP000269883">
    <property type="component" value="Chromosome"/>
</dbReference>
<dbReference type="Gene3D" id="3.30.450.20">
    <property type="entry name" value="PAS domain"/>
    <property type="match status" value="1"/>
</dbReference>